<evidence type="ECO:0000313" key="2">
    <source>
        <dbReference type="EMBL" id="THH02113.1"/>
    </source>
</evidence>
<proteinExistence type="predicted"/>
<dbReference type="Proteomes" id="UP000308199">
    <property type="component" value="Unassembled WGS sequence"/>
</dbReference>
<comment type="caution">
    <text evidence="2">The sequence shown here is derived from an EMBL/GenBank/DDBJ whole genome shotgun (WGS) entry which is preliminary data.</text>
</comment>
<organism evidence="2 3">
    <name type="scientific">Phellinidium pouzarii</name>
    <dbReference type="NCBI Taxonomy" id="167371"/>
    <lineage>
        <taxon>Eukaryota</taxon>
        <taxon>Fungi</taxon>
        <taxon>Dikarya</taxon>
        <taxon>Basidiomycota</taxon>
        <taxon>Agaricomycotina</taxon>
        <taxon>Agaricomycetes</taxon>
        <taxon>Hymenochaetales</taxon>
        <taxon>Hymenochaetaceae</taxon>
        <taxon>Phellinidium</taxon>
    </lineage>
</organism>
<sequence length="178" mass="19371">MLPVLEQPRPRAGSKKLNVDRLLVPNSKPSCASPFSRYSPRSLSLPTPSPSPSQSSSSSSVSSFSNMLSVSPYTDIPGHNIRRRLQGLALGPIQRHCSTSLSLNSGFSSDAPALAASNAEFELDAQQMCAYTRIRTNAAPGLNQYEAFRLSKSRVIRVSVQIPSTVQSFSFGYMYGRR</sequence>
<feature type="region of interest" description="Disordered" evidence="1">
    <location>
        <begin position="1"/>
        <end position="61"/>
    </location>
</feature>
<evidence type="ECO:0000256" key="1">
    <source>
        <dbReference type="SAM" id="MobiDB-lite"/>
    </source>
</evidence>
<protein>
    <submittedName>
        <fullName evidence="2">Uncharacterized protein</fullName>
    </submittedName>
</protein>
<reference evidence="2 3" key="1">
    <citation type="submission" date="2019-02" db="EMBL/GenBank/DDBJ databases">
        <title>Genome sequencing of the rare red list fungi Phellinidium pouzarii.</title>
        <authorList>
            <person name="Buettner E."/>
            <person name="Kellner H."/>
        </authorList>
    </citation>
    <scope>NUCLEOTIDE SEQUENCE [LARGE SCALE GENOMIC DNA]</scope>
    <source>
        <strain evidence="2 3">DSM 108285</strain>
    </source>
</reference>
<dbReference type="EMBL" id="SGPK01000562">
    <property type="protein sequence ID" value="THH02113.1"/>
    <property type="molecule type" value="Genomic_DNA"/>
</dbReference>
<accession>A0A4V3XBK1</accession>
<evidence type="ECO:0000313" key="3">
    <source>
        <dbReference type="Proteomes" id="UP000308199"/>
    </source>
</evidence>
<keyword evidence="3" id="KW-1185">Reference proteome</keyword>
<name>A0A4V3XBK1_9AGAM</name>
<gene>
    <name evidence="2" type="ORF">EW145_g6805</name>
</gene>
<feature type="compositionally biased region" description="Low complexity" evidence="1">
    <location>
        <begin position="33"/>
        <end position="61"/>
    </location>
</feature>
<dbReference type="AlphaFoldDB" id="A0A4V3XBK1"/>